<dbReference type="EMBL" id="UGQB01000004">
    <property type="protein sequence ID" value="STZ09250.1"/>
    <property type="molecule type" value="Genomic_DNA"/>
</dbReference>
<sequence>MNNATMHQILIESGWLDNLNCDGCVHTNVNDLRQYVLENLADPNGESGVLLLTEECFDSENLYDPYKILNNMYNLAVGDVDKQAFMNAFKDAYETPEALFDDANRFLASQGVDKAFYILPQVDQMVFYVYKPISVYQKALELGLPLDAVYEWWEDDECE</sequence>
<name>A0A378R5S4_9GAMM</name>
<dbReference type="OrthoDB" id="6647016at2"/>
<evidence type="ECO:0000313" key="1">
    <source>
        <dbReference type="EMBL" id="STZ09250.1"/>
    </source>
</evidence>
<dbReference type="STRING" id="1122244.GCA_000426885_01034"/>
<organism evidence="1 2">
    <name type="scientific">Moraxella caprae</name>
    <dbReference type="NCBI Taxonomy" id="90240"/>
    <lineage>
        <taxon>Bacteria</taxon>
        <taxon>Pseudomonadati</taxon>
        <taxon>Pseudomonadota</taxon>
        <taxon>Gammaproteobacteria</taxon>
        <taxon>Moraxellales</taxon>
        <taxon>Moraxellaceae</taxon>
        <taxon>Moraxella</taxon>
    </lineage>
</organism>
<dbReference type="RefSeq" id="WP_029102744.1">
    <property type="nucleotide sequence ID" value="NZ_UGQB01000004.1"/>
</dbReference>
<accession>A0A378R5S4</accession>
<dbReference type="AlphaFoldDB" id="A0A378R5S4"/>
<gene>
    <name evidence="1" type="ORF">NCTC12877_02264</name>
</gene>
<dbReference type="Proteomes" id="UP000254065">
    <property type="component" value="Unassembled WGS sequence"/>
</dbReference>
<protein>
    <submittedName>
        <fullName evidence="1">Uncharacterized protein</fullName>
    </submittedName>
</protein>
<evidence type="ECO:0000313" key="2">
    <source>
        <dbReference type="Proteomes" id="UP000254065"/>
    </source>
</evidence>
<proteinExistence type="predicted"/>
<reference evidence="1 2" key="1">
    <citation type="submission" date="2018-06" db="EMBL/GenBank/DDBJ databases">
        <authorList>
            <consortium name="Pathogen Informatics"/>
            <person name="Doyle S."/>
        </authorList>
    </citation>
    <scope>NUCLEOTIDE SEQUENCE [LARGE SCALE GENOMIC DNA]</scope>
    <source>
        <strain evidence="1 2">NCTC12877</strain>
    </source>
</reference>
<keyword evidence="2" id="KW-1185">Reference proteome</keyword>